<evidence type="ECO:0000313" key="2">
    <source>
        <dbReference type="EMBL" id="KAF2665885.1"/>
    </source>
</evidence>
<dbReference type="Proteomes" id="UP000799302">
    <property type="component" value="Unassembled WGS sequence"/>
</dbReference>
<dbReference type="AlphaFoldDB" id="A0A6A6U0R2"/>
<proteinExistence type="predicted"/>
<feature type="chain" id="PRO_5025357744" evidence="1">
    <location>
        <begin position="24"/>
        <end position="191"/>
    </location>
</feature>
<gene>
    <name evidence="2" type="ORF">BT63DRAFT_458249</name>
</gene>
<keyword evidence="3" id="KW-1185">Reference proteome</keyword>
<protein>
    <submittedName>
        <fullName evidence="2">Uncharacterized protein</fullName>
    </submittedName>
</protein>
<reference evidence="2" key="1">
    <citation type="journal article" date="2020" name="Stud. Mycol.">
        <title>101 Dothideomycetes genomes: a test case for predicting lifestyles and emergence of pathogens.</title>
        <authorList>
            <person name="Haridas S."/>
            <person name="Albert R."/>
            <person name="Binder M."/>
            <person name="Bloem J."/>
            <person name="Labutti K."/>
            <person name="Salamov A."/>
            <person name="Andreopoulos B."/>
            <person name="Baker S."/>
            <person name="Barry K."/>
            <person name="Bills G."/>
            <person name="Bluhm B."/>
            <person name="Cannon C."/>
            <person name="Castanera R."/>
            <person name="Culley D."/>
            <person name="Daum C."/>
            <person name="Ezra D."/>
            <person name="Gonzalez J."/>
            <person name="Henrissat B."/>
            <person name="Kuo A."/>
            <person name="Liang C."/>
            <person name="Lipzen A."/>
            <person name="Lutzoni F."/>
            <person name="Magnuson J."/>
            <person name="Mondo S."/>
            <person name="Nolan M."/>
            <person name="Ohm R."/>
            <person name="Pangilinan J."/>
            <person name="Park H.-J."/>
            <person name="Ramirez L."/>
            <person name="Alfaro M."/>
            <person name="Sun H."/>
            <person name="Tritt A."/>
            <person name="Yoshinaga Y."/>
            <person name="Zwiers L.-H."/>
            <person name="Turgeon B."/>
            <person name="Goodwin S."/>
            <person name="Spatafora J."/>
            <person name="Crous P."/>
            <person name="Grigoriev I."/>
        </authorList>
    </citation>
    <scope>NUCLEOTIDE SEQUENCE</scope>
    <source>
        <strain evidence="2">CBS 115976</strain>
    </source>
</reference>
<sequence>MAHSNLHLLFYFSLCQFLKGIFSQSSQSQVPPVPEPRIPIWNQTGHHTGPYLTRPVFKLPLWEIVFCPVAVNTTGFPHRFMEDHFIPEKDFYIPMIYNRTQMSHRDWKWRRYIAVAQMRTFKARQIVGDRRVFVVVPFGGSVDRSNITRPMRCSGVKPWEPNALNRERNAEMVAQKKFKSVGGRLLPEQRW</sequence>
<organism evidence="2 3">
    <name type="scientific">Microthyrium microscopicum</name>
    <dbReference type="NCBI Taxonomy" id="703497"/>
    <lineage>
        <taxon>Eukaryota</taxon>
        <taxon>Fungi</taxon>
        <taxon>Dikarya</taxon>
        <taxon>Ascomycota</taxon>
        <taxon>Pezizomycotina</taxon>
        <taxon>Dothideomycetes</taxon>
        <taxon>Dothideomycetes incertae sedis</taxon>
        <taxon>Microthyriales</taxon>
        <taxon>Microthyriaceae</taxon>
        <taxon>Microthyrium</taxon>
    </lineage>
</organism>
<feature type="signal peptide" evidence="1">
    <location>
        <begin position="1"/>
        <end position="23"/>
    </location>
</feature>
<evidence type="ECO:0000256" key="1">
    <source>
        <dbReference type="SAM" id="SignalP"/>
    </source>
</evidence>
<name>A0A6A6U0R2_9PEZI</name>
<evidence type="ECO:0000313" key="3">
    <source>
        <dbReference type="Proteomes" id="UP000799302"/>
    </source>
</evidence>
<keyword evidence="1" id="KW-0732">Signal</keyword>
<accession>A0A6A6U0R2</accession>
<dbReference type="EMBL" id="MU004239">
    <property type="protein sequence ID" value="KAF2665885.1"/>
    <property type="molecule type" value="Genomic_DNA"/>
</dbReference>